<evidence type="ECO:0000313" key="19">
    <source>
        <dbReference type="Proteomes" id="UP001054252"/>
    </source>
</evidence>
<comment type="pathway">
    <text evidence="3">Protein modification; protein ubiquitination.</text>
</comment>
<dbReference type="SUPFAM" id="SSF57850">
    <property type="entry name" value="RING/U-box"/>
    <property type="match status" value="1"/>
</dbReference>
<feature type="transmembrane region" description="Helical" evidence="15">
    <location>
        <begin position="43"/>
        <end position="68"/>
    </location>
</feature>
<dbReference type="FunFam" id="3.30.40.10:FF:000187">
    <property type="entry name" value="E3 ubiquitin-protein ligase ATL6"/>
    <property type="match status" value="1"/>
</dbReference>
<feature type="signal peptide" evidence="16">
    <location>
        <begin position="1"/>
        <end position="27"/>
    </location>
</feature>
<keyword evidence="19" id="KW-1185">Reference proteome</keyword>
<dbReference type="InterPro" id="IPR001841">
    <property type="entry name" value="Znf_RING"/>
</dbReference>
<evidence type="ECO:0000256" key="2">
    <source>
        <dbReference type="ARBA" id="ARBA00004167"/>
    </source>
</evidence>
<dbReference type="PROSITE" id="PS50089">
    <property type="entry name" value="ZF_RING_2"/>
    <property type="match status" value="1"/>
</dbReference>
<keyword evidence="10" id="KW-0862">Zinc</keyword>
<evidence type="ECO:0000256" key="6">
    <source>
        <dbReference type="ARBA" id="ARBA00022692"/>
    </source>
</evidence>
<organism evidence="18 19">
    <name type="scientific">Rubroshorea leprosula</name>
    <dbReference type="NCBI Taxonomy" id="152421"/>
    <lineage>
        <taxon>Eukaryota</taxon>
        <taxon>Viridiplantae</taxon>
        <taxon>Streptophyta</taxon>
        <taxon>Embryophyta</taxon>
        <taxon>Tracheophyta</taxon>
        <taxon>Spermatophyta</taxon>
        <taxon>Magnoliopsida</taxon>
        <taxon>eudicotyledons</taxon>
        <taxon>Gunneridae</taxon>
        <taxon>Pentapetalae</taxon>
        <taxon>rosids</taxon>
        <taxon>malvids</taxon>
        <taxon>Malvales</taxon>
        <taxon>Dipterocarpaceae</taxon>
        <taxon>Rubroshorea</taxon>
    </lineage>
</organism>
<sequence>MTLCNLKDGLSWVLLCFFSYGLPNVAGDVQTVPVPPPPPGSNINPSMVIVVVILVCAFFCMGLFSVCIRTCALPRGMLGGHFDGSFRFGQLSLRAARGLDLEVIESFPTFRYSAVKSLKIGKGALECAVCLNEFEDVEMLRLIPECSHVFHIDCIDVWLNSHSTCPVCRADLVPKPRIEFVSETEIIDSDTEAGNQPESTETRINVVESSDVNLTITKTGVVTENRPPRSRSAGCRLPRLFPRSHSTGHSLIQRSENCERFTLRLPAEARKELIMSSKLNRTTSCVALPRAGSSRRGYRSRSGGRYGRIERPDGWGSALTPPTFTRAGSVRIFEIDE</sequence>
<evidence type="ECO:0000313" key="18">
    <source>
        <dbReference type="EMBL" id="GKV09405.1"/>
    </source>
</evidence>
<evidence type="ECO:0000256" key="7">
    <source>
        <dbReference type="ARBA" id="ARBA00022723"/>
    </source>
</evidence>
<keyword evidence="5" id="KW-0808">Transferase</keyword>
<keyword evidence="9" id="KW-0833">Ubl conjugation pathway</keyword>
<dbReference type="Proteomes" id="UP001054252">
    <property type="component" value="Unassembled WGS sequence"/>
</dbReference>
<evidence type="ECO:0000256" key="11">
    <source>
        <dbReference type="ARBA" id="ARBA00022989"/>
    </source>
</evidence>
<evidence type="ECO:0000256" key="12">
    <source>
        <dbReference type="ARBA" id="ARBA00023136"/>
    </source>
</evidence>
<evidence type="ECO:0000256" key="4">
    <source>
        <dbReference type="ARBA" id="ARBA00012483"/>
    </source>
</evidence>
<evidence type="ECO:0000256" key="8">
    <source>
        <dbReference type="ARBA" id="ARBA00022771"/>
    </source>
</evidence>
<evidence type="ECO:0000256" key="5">
    <source>
        <dbReference type="ARBA" id="ARBA00022679"/>
    </source>
</evidence>
<dbReference type="PANTHER" id="PTHR46913">
    <property type="entry name" value="RING-H2 FINGER PROTEIN ATL16"/>
    <property type="match status" value="1"/>
</dbReference>
<dbReference type="AlphaFoldDB" id="A0AAV5JEW4"/>
<comment type="caution">
    <text evidence="18">The sequence shown here is derived from an EMBL/GenBank/DDBJ whole genome shotgun (WGS) entry which is preliminary data.</text>
</comment>
<dbReference type="PANTHER" id="PTHR46913:SF1">
    <property type="entry name" value="RING-H2 FINGER PROTEIN ATL16"/>
    <property type="match status" value="1"/>
</dbReference>
<dbReference type="GO" id="GO:0016020">
    <property type="term" value="C:membrane"/>
    <property type="evidence" value="ECO:0007669"/>
    <property type="project" value="UniProtKB-SubCell"/>
</dbReference>
<dbReference type="GO" id="GO:0008270">
    <property type="term" value="F:zinc ion binding"/>
    <property type="evidence" value="ECO:0007669"/>
    <property type="project" value="UniProtKB-KW"/>
</dbReference>
<dbReference type="CDD" id="cd16461">
    <property type="entry name" value="RING-H2_EL5-like"/>
    <property type="match status" value="1"/>
</dbReference>
<name>A0AAV5JEW4_9ROSI</name>
<comment type="catalytic activity">
    <reaction evidence="1">
        <text>S-ubiquitinyl-[E2 ubiquitin-conjugating enzyme]-L-cysteine + [acceptor protein]-L-lysine = [E2 ubiquitin-conjugating enzyme]-L-cysteine + N(6)-ubiquitinyl-[acceptor protein]-L-lysine.</text>
        <dbReference type="EC" id="2.3.2.27"/>
    </reaction>
</comment>
<dbReference type="GO" id="GO:0016567">
    <property type="term" value="P:protein ubiquitination"/>
    <property type="evidence" value="ECO:0007669"/>
    <property type="project" value="InterPro"/>
</dbReference>
<evidence type="ECO:0000256" key="15">
    <source>
        <dbReference type="SAM" id="Phobius"/>
    </source>
</evidence>
<evidence type="ECO:0000256" key="16">
    <source>
        <dbReference type="SAM" id="SignalP"/>
    </source>
</evidence>
<dbReference type="EMBL" id="BPVZ01000030">
    <property type="protein sequence ID" value="GKV09405.1"/>
    <property type="molecule type" value="Genomic_DNA"/>
</dbReference>
<dbReference type="Gene3D" id="3.30.40.10">
    <property type="entry name" value="Zinc/RING finger domain, C3HC4 (zinc finger)"/>
    <property type="match status" value="1"/>
</dbReference>
<evidence type="ECO:0000256" key="10">
    <source>
        <dbReference type="ARBA" id="ARBA00022833"/>
    </source>
</evidence>
<evidence type="ECO:0000259" key="17">
    <source>
        <dbReference type="PROSITE" id="PS50089"/>
    </source>
</evidence>
<reference evidence="18 19" key="1">
    <citation type="journal article" date="2021" name="Commun. Biol.">
        <title>The genome of Shorea leprosula (Dipterocarpaceae) highlights the ecological relevance of drought in aseasonal tropical rainforests.</title>
        <authorList>
            <person name="Ng K.K.S."/>
            <person name="Kobayashi M.J."/>
            <person name="Fawcett J.A."/>
            <person name="Hatakeyama M."/>
            <person name="Paape T."/>
            <person name="Ng C.H."/>
            <person name="Ang C.C."/>
            <person name="Tnah L.H."/>
            <person name="Lee C.T."/>
            <person name="Nishiyama T."/>
            <person name="Sese J."/>
            <person name="O'Brien M.J."/>
            <person name="Copetti D."/>
            <person name="Mohd Noor M.I."/>
            <person name="Ong R.C."/>
            <person name="Putra M."/>
            <person name="Sireger I.Z."/>
            <person name="Indrioko S."/>
            <person name="Kosugi Y."/>
            <person name="Izuno A."/>
            <person name="Isagi Y."/>
            <person name="Lee S.L."/>
            <person name="Shimizu K.K."/>
        </authorList>
    </citation>
    <scope>NUCLEOTIDE SEQUENCE [LARGE SCALE GENOMIC DNA]</scope>
    <source>
        <strain evidence="18">214</strain>
    </source>
</reference>
<keyword evidence="8 14" id="KW-0863">Zinc-finger</keyword>
<feature type="chain" id="PRO_5043484304" description="RING-type E3 ubiquitin transferase" evidence="16">
    <location>
        <begin position="28"/>
        <end position="337"/>
    </location>
</feature>
<dbReference type="InterPro" id="IPR013083">
    <property type="entry name" value="Znf_RING/FYVE/PHD"/>
</dbReference>
<comment type="similarity">
    <text evidence="13">Belongs to the RING-type zinc finger family. ATL subfamily.</text>
</comment>
<protein>
    <recommendedName>
        <fullName evidence="4">RING-type E3 ubiquitin transferase</fullName>
        <ecNumber evidence="4">2.3.2.27</ecNumber>
    </recommendedName>
</protein>
<evidence type="ECO:0000256" key="3">
    <source>
        <dbReference type="ARBA" id="ARBA00004906"/>
    </source>
</evidence>
<proteinExistence type="inferred from homology"/>
<dbReference type="EC" id="2.3.2.27" evidence="4"/>
<accession>A0AAV5JEW4</accession>
<keyword evidence="7" id="KW-0479">Metal-binding</keyword>
<evidence type="ECO:0000256" key="14">
    <source>
        <dbReference type="PROSITE-ProRule" id="PRU00175"/>
    </source>
</evidence>
<evidence type="ECO:0000256" key="13">
    <source>
        <dbReference type="ARBA" id="ARBA00024209"/>
    </source>
</evidence>
<keyword evidence="16" id="KW-0732">Signal</keyword>
<keyword evidence="12 15" id="KW-0472">Membrane</keyword>
<dbReference type="SMART" id="SM00184">
    <property type="entry name" value="RING"/>
    <property type="match status" value="1"/>
</dbReference>
<dbReference type="InterPro" id="IPR044600">
    <property type="entry name" value="ATL1/ATL16-like"/>
</dbReference>
<keyword evidence="6 15" id="KW-0812">Transmembrane</keyword>
<gene>
    <name evidence="18" type="ORF">SLEP1_g20913</name>
</gene>
<dbReference type="GO" id="GO:0061630">
    <property type="term" value="F:ubiquitin protein ligase activity"/>
    <property type="evidence" value="ECO:0007669"/>
    <property type="project" value="UniProtKB-EC"/>
</dbReference>
<feature type="domain" description="RING-type" evidence="17">
    <location>
        <begin position="127"/>
        <end position="169"/>
    </location>
</feature>
<evidence type="ECO:0000256" key="1">
    <source>
        <dbReference type="ARBA" id="ARBA00000900"/>
    </source>
</evidence>
<comment type="subcellular location">
    <subcellularLocation>
        <location evidence="2">Membrane</location>
        <topology evidence="2">Single-pass membrane protein</topology>
    </subcellularLocation>
</comment>
<dbReference type="Pfam" id="PF13639">
    <property type="entry name" value="zf-RING_2"/>
    <property type="match status" value="1"/>
</dbReference>
<evidence type="ECO:0000256" key="9">
    <source>
        <dbReference type="ARBA" id="ARBA00022786"/>
    </source>
</evidence>
<keyword evidence="11 15" id="KW-1133">Transmembrane helix</keyword>